<dbReference type="Pfam" id="PF01519">
    <property type="entry name" value="DUF16"/>
    <property type="match status" value="1"/>
</dbReference>
<dbReference type="AlphaFoldDB" id="A0A0H3DP71"/>
<dbReference type="KEGG" id="mpj:MPNE_0169"/>
<dbReference type="EMBL" id="CP002077">
    <property type="protein sequence ID" value="ADK87008.1"/>
    <property type="molecule type" value="Genomic_DNA"/>
</dbReference>
<dbReference type="InterPro" id="IPR002862">
    <property type="entry name" value="DUF16"/>
</dbReference>
<dbReference type="PaxDb" id="722438-MPNE_0169"/>
<feature type="domain" description="DUF16" evidence="2">
    <location>
        <begin position="38"/>
        <end position="164"/>
    </location>
</feature>
<sequence>MSYSPSLKEIIAILQKYTSKNYQSNCKTRPDGKLELSLNGVFEEIVKTPGKTRYVTHKQLDQKLKDFKQDLMVELHDTFATKTDLKESEARINQKLEALIQIVMVQGEQIKVHGEQINKLTQTVEKQGEKIEAQGQQIQKVNETLNFVVESLGSIHKRLDSMEGRLDSMENRLDKLESK</sequence>
<accession>A0A0H3DP71</accession>
<protein>
    <recommendedName>
        <fullName evidence="2">DUF16 domain-containing protein</fullName>
    </recommendedName>
</protein>
<comment type="similarity">
    <text evidence="1">Belongs to the UPF0134 family.</text>
</comment>
<reference evidence="3 4" key="1">
    <citation type="journal article" date="2010" name="Appl. Environ. Microbiol.">
        <title>Targeted chromosomal knockouts in Mycoplasma pneumoniae.</title>
        <authorList>
            <person name="Krishnakumar R."/>
            <person name="Assad-Garcia N."/>
            <person name="Benders G.A."/>
            <person name="Phan Q."/>
            <person name="Montague M.G."/>
            <person name="Glass J.I."/>
        </authorList>
    </citation>
    <scope>NUCLEOTIDE SEQUENCE [LARGE SCALE GENOMIC DNA]</scope>
    <source>
        <strain evidence="4">ATCC 15531 / DSM 22911 / NBRC 14401 / NCTC 10119 / FH</strain>
    </source>
</reference>
<dbReference type="eggNOG" id="COG0497">
    <property type="taxonomic scope" value="Bacteria"/>
</dbReference>
<evidence type="ECO:0000313" key="4">
    <source>
        <dbReference type="Proteomes" id="UP000007756"/>
    </source>
</evidence>
<dbReference type="GeneID" id="66609206"/>
<dbReference type="RefSeq" id="WP_014325374.1">
    <property type="nucleotide sequence ID" value="NZ_CP010546.1"/>
</dbReference>
<dbReference type="SUPFAM" id="SSF144266">
    <property type="entry name" value="MPN010-like"/>
    <property type="match status" value="1"/>
</dbReference>
<evidence type="ECO:0000259" key="2">
    <source>
        <dbReference type="Pfam" id="PF01519"/>
    </source>
</evidence>
<dbReference type="Gene3D" id="6.10.250.40">
    <property type="match status" value="2"/>
</dbReference>
<name>A0A0H3DP71_MYCPB</name>
<evidence type="ECO:0000256" key="1">
    <source>
        <dbReference type="ARBA" id="ARBA00009221"/>
    </source>
</evidence>
<organism evidence="3 4">
    <name type="scientific">Mycoplasmoides pneumoniae (strain ATCC 15531 / DSM 23978 / CIP 103766 / NBRC 14401 / NCTC 10119 / FH)</name>
    <name type="common">Mycoplasma pneumoniae</name>
    <dbReference type="NCBI Taxonomy" id="722438"/>
    <lineage>
        <taxon>Bacteria</taxon>
        <taxon>Bacillati</taxon>
        <taxon>Mycoplasmatota</taxon>
        <taxon>Mycoplasmoidales</taxon>
        <taxon>Mycoplasmoidaceae</taxon>
        <taxon>Mycoplasmoides</taxon>
    </lineage>
</organism>
<proteinExistence type="inferred from homology"/>
<dbReference type="HOGENOM" id="CLU_089620_0_0_14"/>
<evidence type="ECO:0000313" key="3">
    <source>
        <dbReference type="EMBL" id="ADK87008.1"/>
    </source>
</evidence>
<dbReference type="Proteomes" id="UP000007756">
    <property type="component" value="Chromosome"/>
</dbReference>
<dbReference type="PATRIC" id="fig|722438.3.peg.161"/>
<gene>
    <name evidence="3" type="ordered locus">MPNE_0169</name>
</gene>
<dbReference type="STRING" id="722438.F539_00835"/>